<comment type="caution">
    <text evidence="2">The sequence shown here is derived from an EMBL/GenBank/DDBJ whole genome shotgun (WGS) entry which is preliminary data.</text>
</comment>
<evidence type="ECO:0000313" key="3">
    <source>
        <dbReference type="Proteomes" id="UP001147747"/>
    </source>
</evidence>
<accession>A0A9W9SDG5</accession>
<dbReference type="RefSeq" id="XP_056481142.1">
    <property type="nucleotide sequence ID" value="XM_056637635.1"/>
</dbReference>
<dbReference type="EMBL" id="JAPZBU010000012">
    <property type="protein sequence ID" value="KAJ5376112.1"/>
    <property type="molecule type" value="Genomic_DNA"/>
</dbReference>
<proteinExistence type="predicted"/>
<dbReference type="Proteomes" id="UP001147747">
    <property type="component" value="Unassembled WGS sequence"/>
</dbReference>
<reference evidence="2" key="2">
    <citation type="journal article" date="2023" name="IMA Fungus">
        <title>Comparative genomic study of the Penicillium genus elucidates a diverse pangenome and 15 lateral gene transfer events.</title>
        <authorList>
            <person name="Petersen C."/>
            <person name="Sorensen T."/>
            <person name="Nielsen M.R."/>
            <person name="Sondergaard T.E."/>
            <person name="Sorensen J.L."/>
            <person name="Fitzpatrick D.A."/>
            <person name="Frisvad J.C."/>
            <person name="Nielsen K.L."/>
        </authorList>
    </citation>
    <scope>NUCLEOTIDE SEQUENCE</scope>
    <source>
        <strain evidence="2">IBT 29677</strain>
    </source>
</reference>
<dbReference type="Gene3D" id="2.60.120.10">
    <property type="entry name" value="Jelly Rolls"/>
    <property type="match status" value="2"/>
</dbReference>
<evidence type="ECO:0000313" key="2">
    <source>
        <dbReference type="EMBL" id="KAJ5376112.1"/>
    </source>
</evidence>
<dbReference type="OrthoDB" id="5370773at2759"/>
<protein>
    <recommendedName>
        <fullName evidence="4">Quercetin 2,3-dioxygenase</fullName>
    </recommendedName>
</protein>
<name>A0A9W9SDG5_9EURO</name>
<keyword evidence="3" id="KW-1185">Reference proteome</keyword>
<dbReference type="InterPro" id="IPR011051">
    <property type="entry name" value="RmlC_Cupin_sf"/>
</dbReference>
<dbReference type="SUPFAM" id="SSF51182">
    <property type="entry name" value="RmlC-like cupins"/>
    <property type="match status" value="1"/>
</dbReference>
<dbReference type="PANTHER" id="PTHR43346">
    <property type="entry name" value="LIGAND BINDING DOMAIN PROTEIN, PUTATIVE (AFU_ORTHOLOGUE AFUA_6G14370)-RELATED"/>
    <property type="match status" value="1"/>
</dbReference>
<dbReference type="InterPro" id="IPR014710">
    <property type="entry name" value="RmlC-like_jellyroll"/>
</dbReference>
<gene>
    <name evidence="2" type="ORF">N7509_012998</name>
</gene>
<dbReference type="GeneID" id="81376615"/>
<organism evidence="2 3">
    <name type="scientific">Penicillium cosmopolitanum</name>
    <dbReference type="NCBI Taxonomy" id="1131564"/>
    <lineage>
        <taxon>Eukaryota</taxon>
        <taxon>Fungi</taxon>
        <taxon>Dikarya</taxon>
        <taxon>Ascomycota</taxon>
        <taxon>Pezizomycotina</taxon>
        <taxon>Eurotiomycetes</taxon>
        <taxon>Eurotiomycetidae</taxon>
        <taxon>Eurotiales</taxon>
        <taxon>Aspergillaceae</taxon>
        <taxon>Penicillium</taxon>
    </lineage>
</organism>
<evidence type="ECO:0008006" key="4">
    <source>
        <dbReference type="Google" id="ProtNLM"/>
    </source>
</evidence>
<sequence>MLTSPLVLLASLGAGLVQAQQNTLDDLFVENAPSSPRPYVIPHYANSHSVTIGPQLYRFPVTGPSSGYAFTLMGTNAPSSGNLGVLPHIHRRHYENFFALKGRFQLWAQKDGNEQQGRLLTQGDFGSVPATPPTPSKCWILIPRWDLFYALGTNYSSGTDTAYVPSVSHGPGTPSSYIMSQLQRYDVYPETFKARRDFVNGSAPSHNTVWHTGSNELGAPAKPYFLAGGYGPKYLNSDHGYQIIQPLVEPKQAQDLNYTISTISLSRQTKNSPPSYTLDGAAAFEVAEGALSIQIGDFPLVTIMTGDVAFIPAQVPFTYYTETAFTKVLFIASGNNSLDQQLINGGNKWDWVTFPSTKHT</sequence>
<dbReference type="PANTHER" id="PTHR43346:SF1">
    <property type="entry name" value="QUERCETIN 2,3-DIOXYGENASE-RELATED"/>
    <property type="match status" value="1"/>
</dbReference>
<reference evidence="2" key="1">
    <citation type="submission" date="2022-12" db="EMBL/GenBank/DDBJ databases">
        <authorList>
            <person name="Petersen C."/>
        </authorList>
    </citation>
    <scope>NUCLEOTIDE SEQUENCE</scope>
    <source>
        <strain evidence="2">IBT 29677</strain>
    </source>
</reference>
<dbReference type="AlphaFoldDB" id="A0A9W9SDG5"/>
<evidence type="ECO:0000256" key="1">
    <source>
        <dbReference type="SAM" id="SignalP"/>
    </source>
</evidence>
<feature type="signal peptide" evidence="1">
    <location>
        <begin position="1"/>
        <end position="19"/>
    </location>
</feature>
<dbReference type="InterPro" id="IPR052538">
    <property type="entry name" value="Flavonoid_dioxygenase-like"/>
</dbReference>
<feature type="chain" id="PRO_5040732258" description="Quercetin 2,3-dioxygenase" evidence="1">
    <location>
        <begin position="20"/>
        <end position="360"/>
    </location>
</feature>
<keyword evidence="1" id="KW-0732">Signal</keyword>